<dbReference type="InterPro" id="IPR029058">
    <property type="entry name" value="AB_hydrolase_fold"/>
</dbReference>
<evidence type="ECO:0000313" key="2">
    <source>
        <dbReference type="EMBL" id="WGF37662.1"/>
    </source>
</evidence>
<dbReference type="SUPFAM" id="SSF53474">
    <property type="entry name" value="alpha/beta-Hydrolases"/>
    <property type="match status" value="1"/>
</dbReference>
<dbReference type="Gene3D" id="3.40.50.1820">
    <property type="entry name" value="alpha/beta hydrolase"/>
    <property type="match status" value="1"/>
</dbReference>
<dbReference type="RefSeq" id="WP_279493956.1">
    <property type="nucleotide sequence ID" value="NZ_CP122283.1"/>
</dbReference>
<sequence length="962" mass="110810">MAHLESIIIPAHHTIWNGYNKRELRIEFALPEKGTNEETGFFIFAPGFGGHIDSNVYKKMRSQFSDLYNVVTIQCDYFGNRFMQGVDRFTFNDETAFLAKIFLDHEIAQIQNDSSNLIPLLQNKDAEFPVYAKLDETLDEFADMSYMQAIDIITAIEAVKVVLTKNGFQYNEQRIIGFGQSQGAYLLHLSNRLVPHLFSHIVDLAAWVSPVYLKYERCLYTQKLCVYFNYLAKDIIQDQEALTLHQLYKNFENGAFIYSAIGTTDNLVNPADKKKSLSELQHVQFEIIDNTKVDNVIFKSTNHGMDADFLELVKYVLKKKPQHHNINERQLCYTVTSANTKIHVDYRYGLPLFQLEDGHVNIDVALDELAKQTKRNTKALEDYTLKSKNIIAEMKQQQPTIEYIDTKIGSPTIALGGYLLHSKYDPIKEAEKIAEKEIEEDYLHVLFGYGYGYVAQALKAKLKDAPLLVYEPAMSGIEKTMTVEGVTVISNKKLFQEQVRAYHNEYDTNMKLICSPNYDKLFPMEQRNINLIVKESYLADRMRRNTISFFSDIWQQNVRRNLQYLNGAESLNRLYKRYTQPVIVASGGPSLTKQLPLLKKIADQVVIIAAGSTTKSLLAAGIEPDYVLTIDGAQINYDLHFKNLEIGKSKLITALSSHYKITEKYQNNLYFYGMGIEDTILDYCEEKLGIKIPIMLNGGSCAHTALHVATFISSGPVALIGQDLAFTNNQTHAADNAGYVEIDENWLIRNHAYEVEGYNGDKVYTDLTFNSMRQQFEEIYEVLKNNHVIYNCTEGGSKIEGMPQKTFQDFCQEYADLLQTKELQDASYEKQTVTLTQLKKFFEDEMDVYRQLEHQLQKALTILREKKSNIQFTKPVLKKLDKIDEKLIELYDQVLLDSVIYLIILETRKDYKKGKNETLEQTYERVYNQSKALYEKLLVVFQKARRYTQEVLLEIEERGTRS</sequence>
<proteinExistence type="predicted"/>
<dbReference type="Pfam" id="PF01973">
    <property type="entry name" value="MptE-like"/>
    <property type="match status" value="1"/>
</dbReference>
<gene>
    <name evidence="2" type="ORF">QBO96_18385</name>
</gene>
<evidence type="ECO:0000259" key="1">
    <source>
        <dbReference type="Pfam" id="PF01973"/>
    </source>
</evidence>
<dbReference type="PANTHER" id="PTHR41786">
    <property type="entry name" value="MOTILITY ACCESSORY FACTOR MAF"/>
    <property type="match status" value="1"/>
</dbReference>
<protein>
    <submittedName>
        <fullName evidence="2">DUF2920 family protein</fullName>
    </submittedName>
</protein>
<dbReference type="InterPro" id="IPR002826">
    <property type="entry name" value="MptE-like"/>
</dbReference>
<name>A0ABY8KDR7_9BACI</name>
<organism evidence="2 3">
    <name type="scientific">Lysinibacillus capsici</name>
    <dbReference type="NCBI Taxonomy" id="2115968"/>
    <lineage>
        <taxon>Bacteria</taxon>
        <taxon>Bacillati</taxon>
        <taxon>Bacillota</taxon>
        <taxon>Bacilli</taxon>
        <taxon>Bacillales</taxon>
        <taxon>Bacillaceae</taxon>
        <taxon>Lysinibacillus</taxon>
    </lineage>
</organism>
<dbReference type="EMBL" id="CP122283">
    <property type="protein sequence ID" value="WGF37662.1"/>
    <property type="molecule type" value="Genomic_DNA"/>
</dbReference>
<evidence type="ECO:0000313" key="3">
    <source>
        <dbReference type="Proteomes" id="UP001244564"/>
    </source>
</evidence>
<accession>A0ABY8KDR7</accession>
<feature type="domain" description="6-hydroxymethylpterin diphosphokinase MptE-like" evidence="1">
    <location>
        <begin position="558"/>
        <end position="728"/>
    </location>
</feature>
<dbReference type="Proteomes" id="UP001244564">
    <property type="component" value="Chromosome"/>
</dbReference>
<dbReference type="PANTHER" id="PTHR41786:SF1">
    <property type="entry name" value="6-HYDROXYMETHYLPTERIN DIPHOSPHOKINASE MPTE-LIKE DOMAIN-CONTAINING PROTEIN"/>
    <property type="match status" value="1"/>
</dbReference>
<reference evidence="2 3" key="1">
    <citation type="submission" date="2023-04" db="EMBL/GenBank/DDBJ databases">
        <title>Genomic of Lysinibacillus capsici TSBLM.</title>
        <authorList>
            <person name="Hu X.S."/>
            <person name="Yu C.H."/>
        </authorList>
    </citation>
    <scope>NUCLEOTIDE SEQUENCE [LARGE SCALE GENOMIC DNA]</scope>
    <source>
        <strain evidence="2 3">TSBLM</strain>
    </source>
</reference>
<keyword evidence="3" id="KW-1185">Reference proteome</keyword>